<gene>
    <name evidence="1" type="ORF">H8S47_02720</name>
</gene>
<evidence type="ECO:0008006" key="3">
    <source>
        <dbReference type="Google" id="ProtNLM"/>
    </source>
</evidence>
<dbReference type="RefSeq" id="WP_187502392.1">
    <property type="nucleotide sequence ID" value="NZ_CP162536.1"/>
</dbReference>
<evidence type="ECO:0000313" key="1">
    <source>
        <dbReference type="EMBL" id="MBC3940598.1"/>
    </source>
</evidence>
<organism evidence="1 2">
    <name type="scientific">Sphingomonas albertensis</name>
    <dbReference type="NCBI Taxonomy" id="2762591"/>
    <lineage>
        <taxon>Bacteria</taxon>
        <taxon>Pseudomonadati</taxon>
        <taxon>Pseudomonadota</taxon>
        <taxon>Alphaproteobacteria</taxon>
        <taxon>Sphingomonadales</taxon>
        <taxon>Sphingomonadaceae</taxon>
        <taxon>Sphingomonas</taxon>
    </lineage>
</organism>
<accession>A0ABR7AJG5</accession>
<dbReference type="EMBL" id="JACONT010000003">
    <property type="protein sequence ID" value="MBC3940598.1"/>
    <property type="molecule type" value="Genomic_DNA"/>
</dbReference>
<sequence length="315" mass="35322">MTEMARQRLGHGRPGWNDFRSKAAPAKIGSLVITCTNVMTSTRDLMETFMLHAALLGSALLYAAQDRLPSERQAPLEPPSEEIVVTALRDIDDEDSAVTKKSFGTSRTGSSVRSRQIFDLSQRWAACPARASLDRRGWLQTAIDSRTNSTRQEFAMLRLSKIYAACAPDTEDAHLGIIQNVYYDRGALTIEALKAFAPDLRLTKEQTADPAVQARFNARETSLAKFRLPLDRRYFEAAVYFVRLQPELAVKLAMTDKRLAAVRRLEAAIVNRGRICVGNARKVYFDGIQFRFYIADAVYRWAVAAKNVDTLIPTQ</sequence>
<proteinExistence type="predicted"/>
<comment type="caution">
    <text evidence="1">The sequence shown here is derived from an EMBL/GenBank/DDBJ whole genome shotgun (WGS) entry which is preliminary data.</text>
</comment>
<protein>
    <recommendedName>
        <fullName evidence="3">Lytic transglycosylase domain-containing protein</fullName>
    </recommendedName>
</protein>
<evidence type="ECO:0000313" key="2">
    <source>
        <dbReference type="Proteomes" id="UP000597613"/>
    </source>
</evidence>
<name>A0ABR7AJG5_9SPHN</name>
<dbReference type="Proteomes" id="UP000597613">
    <property type="component" value="Unassembled WGS sequence"/>
</dbReference>
<keyword evidence="2" id="KW-1185">Reference proteome</keyword>
<reference evidence="1 2" key="1">
    <citation type="submission" date="2020-08" db="EMBL/GenBank/DDBJ databases">
        <title>Putative novel bacterial strains isolated from necrotic wheat leaf tissues caused by Xanthomonas translucens.</title>
        <authorList>
            <person name="Tambong J.T."/>
        </authorList>
    </citation>
    <scope>NUCLEOTIDE SEQUENCE [LARGE SCALE GENOMIC DNA]</scope>
    <source>
        <strain evidence="2">DOAB 1063</strain>
    </source>
</reference>